<keyword evidence="2" id="KW-0378">Hydrolase</keyword>
<evidence type="ECO:0000313" key="3">
    <source>
        <dbReference type="Proteomes" id="UP000269001"/>
    </source>
</evidence>
<dbReference type="Proteomes" id="UP000269001">
    <property type="component" value="Unassembled WGS sequence"/>
</dbReference>
<proteinExistence type="predicted"/>
<dbReference type="Pfam" id="PF00561">
    <property type="entry name" value="Abhydrolase_1"/>
    <property type="match status" value="1"/>
</dbReference>
<name>A0A3A8EXJ8_9GAMM</name>
<evidence type="ECO:0000259" key="1">
    <source>
        <dbReference type="Pfam" id="PF00561"/>
    </source>
</evidence>
<dbReference type="RefSeq" id="WP_120369507.1">
    <property type="nucleotide sequence ID" value="NZ_RAXU01000005.1"/>
</dbReference>
<dbReference type="GO" id="GO:0016787">
    <property type="term" value="F:hydrolase activity"/>
    <property type="evidence" value="ECO:0007669"/>
    <property type="project" value="UniProtKB-KW"/>
</dbReference>
<gene>
    <name evidence="2" type="ORF">D7V21_05415</name>
</gene>
<dbReference type="PANTHER" id="PTHR43689">
    <property type="entry name" value="HYDROLASE"/>
    <property type="match status" value="1"/>
</dbReference>
<dbReference type="AlphaFoldDB" id="A0A3A8EXJ8"/>
<dbReference type="EMBL" id="RAXU01000005">
    <property type="protein sequence ID" value="RKG34794.1"/>
    <property type="molecule type" value="Genomic_DNA"/>
</dbReference>
<comment type="caution">
    <text evidence="2">The sequence shown here is derived from an EMBL/GenBank/DDBJ whole genome shotgun (WGS) entry which is preliminary data.</text>
</comment>
<dbReference type="PANTHER" id="PTHR43689:SF8">
    <property type="entry name" value="ALPHA_BETA-HYDROLASES SUPERFAMILY PROTEIN"/>
    <property type="match status" value="1"/>
</dbReference>
<feature type="domain" description="AB hydrolase-1" evidence="1">
    <location>
        <begin position="7"/>
        <end position="125"/>
    </location>
</feature>
<sequence>MNTTKQLIFLPGASGRTDFWLPLIKNLPKNISTQIIAYPAFGNEPAHPDIHNFEQLQCDVLNKIDRPCILVAQSMGGIFAVAAALKKPELIQGLVLIATSGGIDLSQFNVADWRQSYAKEFLNYPNWFITTKINYESQLAQIQQKILLIWGDHDLVSPVEVGQYLEQSFQNAKLKVIYGGEHDLAHRYAEQVAQEIVLYLSQLDMNLLN</sequence>
<dbReference type="InterPro" id="IPR000073">
    <property type="entry name" value="AB_hydrolase_1"/>
</dbReference>
<keyword evidence="3" id="KW-1185">Reference proteome</keyword>
<protein>
    <submittedName>
        <fullName evidence="2">Alpha/beta fold hydrolase</fullName>
    </submittedName>
</protein>
<evidence type="ECO:0000313" key="2">
    <source>
        <dbReference type="EMBL" id="RKG34794.1"/>
    </source>
</evidence>
<dbReference type="Gene3D" id="3.40.50.1820">
    <property type="entry name" value="alpha/beta hydrolase"/>
    <property type="match status" value="1"/>
</dbReference>
<dbReference type="SUPFAM" id="SSF53474">
    <property type="entry name" value="alpha/beta-Hydrolases"/>
    <property type="match status" value="1"/>
</dbReference>
<organism evidence="2 3">
    <name type="scientific">Acinetobacter guerrae</name>
    <dbReference type="NCBI Taxonomy" id="1843371"/>
    <lineage>
        <taxon>Bacteria</taxon>
        <taxon>Pseudomonadati</taxon>
        <taxon>Pseudomonadota</taxon>
        <taxon>Gammaproteobacteria</taxon>
        <taxon>Moraxellales</taxon>
        <taxon>Moraxellaceae</taxon>
        <taxon>Acinetobacter</taxon>
    </lineage>
</organism>
<reference evidence="2 3" key="1">
    <citation type="submission" date="2018-09" db="EMBL/GenBank/DDBJ databases">
        <title>The draft genome of Acinetobacter spp. strains.</title>
        <authorList>
            <person name="Qin J."/>
            <person name="Feng Y."/>
            <person name="Zong Z."/>
        </authorList>
    </citation>
    <scope>NUCLEOTIDE SEQUENCE [LARGE SCALE GENOMIC DNA]</scope>
    <source>
        <strain evidence="2 3">WCHAc060096</strain>
    </source>
</reference>
<dbReference type="InterPro" id="IPR029058">
    <property type="entry name" value="AB_hydrolase_fold"/>
</dbReference>
<accession>A0A3A8EXJ8</accession>